<dbReference type="EMBL" id="ML170160">
    <property type="protein sequence ID" value="TDL27105.1"/>
    <property type="molecule type" value="Genomic_DNA"/>
</dbReference>
<dbReference type="VEuPathDB" id="FungiDB:BD410DRAFT_783293"/>
<evidence type="ECO:0000313" key="2">
    <source>
        <dbReference type="Proteomes" id="UP000294933"/>
    </source>
</evidence>
<evidence type="ECO:0000313" key="1">
    <source>
        <dbReference type="EMBL" id="TDL27105.1"/>
    </source>
</evidence>
<gene>
    <name evidence="1" type="ORF">BD410DRAFT_783293</name>
</gene>
<protein>
    <submittedName>
        <fullName evidence="1">Uncharacterized protein</fullName>
    </submittedName>
</protein>
<accession>A0A4Y7QI40</accession>
<sequence>MIPEKIEISLCLSGRTKRSAKTTDFEVVKTNRAVTYLRSRLNSEKQNDLDTFASALLHLFFPNDGMYPRKFSKLVVQFVFANGLDNEDTAILFYYLEHDYVHWKKLHKNHTIIRLYAERTDINRIMPENDGSNTSQGIVWKPHGGCPRPYTQMHGGAV</sequence>
<name>A0A4Y7QI40_9AGAM</name>
<dbReference type="AlphaFoldDB" id="A0A4Y7QI40"/>
<organism evidence="1 2">
    <name type="scientific">Rickenella mellea</name>
    <dbReference type="NCBI Taxonomy" id="50990"/>
    <lineage>
        <taxon>Eukaryota</taxon>
        <taxon>Fungi</taxon>
        <taxon>Dikarya</taxon>
        <taxon>Basidiomycota</taxon>
        <taxon>Agaricomycotina</taxon>
        <taxon>Agaricomycetes</taxon>
        <taxon>Hymenochaetales</taxon>
        <taxon>Rickenellaceae</taxon>
        <taxon>Rickenella</taxon>
    </lineage>
</organism>
<reference evidence="1 2" key="1">
    <citation type="submission" date="2018-06" db="EMBL/GenBank/DDBJ databases">
        <title>A transcriptomic atlas of mushroom development highlights an independent origin of complex multicellularity.</title>
        <authorList>
            <consortium name="DOE Joint Genome Institute"/>
            <person name="Krizsan K."/>
            <person name="Almasi E."/>
            <person name="Merenyi Z."/>
            <person name="Sahu N."/>
            <person name="Viragh M."/>
            <person name="Koszo T."/>
            <person name="Mondo S."/>
            <person name="Kiss B."/>
            <person name="Balint B."/>
            <person name="Kues U."/>
            <person name="Barry K."/>
            <person name="Hegedus J.C."/>
            <person name="Henrissat B."/>
            <person name="Johnson J."/>
            <person name="Lipzen A."/>
            <person name="Ohm R."/>
            <person name="Nagy I."/>
            <person name="Pangilinan J."/>
            <person name="Yan J."/>
            <person name="Xiong Y."/>
            <person name="Grigoriev I.V."/>
            <person name="Hibbett D.S."/>
            <person name="Nagy L.G."/>
        </authorList>
    </citation>
    <scope>NUCLEOTIDE SEQUENCE [LARGE SCALE GENOMIC DNA]</scope>
    <source>
        <strain evidence="1 2">SZMC22713</strain>
    </source>
</reference>
<dbReference type="Proteomes" id="UP000294933">
    <property type="component" value="Unassembled WGS sequence"/>
</dbReference>
<keyword evidence="2" id="KW-1185">Reference proteome</keyword>
<proteinExistence type="predicted"/>